<keyword evidence="4" id="KW-1185">Reference proteome</keyword>
<evidence type="ECO:0000256" key="2">
    <source>
        <dbReference type="SAM" id="MobiDB-lite"/>
    </source>
</evidence>
<feature type="coiled-coil region" evidence="1">
    <location>
        <begin position="123"/>
        <end position="150"/>
    </location>
</feature>
<sequence length="1510" mass="172154">MTDEFILKFDVEWASGKQAQHNWATSSKAAPGAEAKAKARRDEGASPPSVRGFSPSRHVPVKSNQCQEGRRPFPPNMGETTLQTAGQWKRIDRFHFVSAAVGQQRRLALRVLKARFCQKKDMVKMQYAKLKKMRSAIQEKEKELDDMEEAFGYNSIYARHQVGRRYMHLHPMREQPLSLNVECSQADVSPTMLAFGRAMSIMDAEDTVIPTQLRVKFEPDESVNLSATILGDEWWGSLMNAIRARVRRLELEDTILTKGPPRVKQAITKNASRYTIDVVENSQVYVSSQMDITDPADEGAEAVGTGEGGASMDVDEAVRDVGLEDVVGGVLLEPPRDPAFQVTGLAHRYSEEFEPDVALMKMKSGKHWPRTEYIKPSVSLPSIANMLMGLDFRCQADLVHLLRQSVPDMSEICRLFALSRSDVDGWDDIIRELTMSDDEILLNWNVRRQTAASSGTWMHSMIEYMLNGYKINPGPMRGEMESVIKFLSSLENVEVYRTEWCICAPDEDLAGSINLVVKDKDHNTFHIVDWKRSEKLEEKYTSHGMKMTPPAHDVEDCQGRLRALVEKLMRCCRDQKAAASLQKNTDPDEDLTKSQEVLDRQVGDEQMQSMHDNRDDVPDTVPFRVMLTGQDREKDDMEIALEEIMLEEDDTDAPLFAKKRRLMSGAGSHAQDCKRMFQRSLDIIKTTLDVYGADVCLQPNTIMQNTRNMLSSLQIKYPWMSEQLRRLIMIAAHMSTGKITDKTMLPDAAAITWMVEGDGHMRVHKGFLFVYDDDRCFMPFGGIPPEAVLHCIHDFFCCLEGIFRRMKPEINRDANSVADAIAADMQSCETEADYLTFCRTATSRRSQAPAYSQRLDAEDEGCGLPVDVVKKGPQNDSYVKIPHPLLDPVMDANMERLQLFYERTFWCNLDVLKCFQAAIAIAKRGFNVDRCFIGISPGGVGQSLYSHHLSEMYKHNHSYFDPNIWHLDEELRKQVESFAKCFILTGQEVPETSRKLHIDLYKKTISGDGIMGRKPYGWTRLEVNKMMSFIGVTNSNFNSMFRRAFVWKAKARFIHEKFLRHYNDHEKASVAELKLQWAFEVDHNKEDCYQLIEDYCNGGDGHLTEDVMREACGLPVRVRQVQEEDGLGNLLGAGQDSADEREEKNSEWVNLRNYITMHMLDKDLDIMTWYEFKRMSFKPGEHPNLSKAAMWDQLKEKPGAYIPRMTFAKEHCDICPQRSLDTVRMQFDEEIDIGLARRYAYICRVHGMNMDNMKAFYKSMLPVSRKGRRSAEQEEVRSTYQNLLRKLEEHERSLTNLLATKHGGRLRTKRSVEDDDPEASKQGSPDGREYVSLKHSRTTSYGYSEKLSYTVRARRYATTDGVQSMSRRLQLHVVDGHTIDLDIQNCCLTLLQQILAQTVPQPAMPDDLAHLMDRLVKDRAGVLKQIGLHIVEGKEMINTVLNGGNPPTSLKNNELIQGLQKISLYIRWVACNLLHADYMSLQKLSHRPPFYPLCGRPSKTGSCKAGPTTS</sequence>
<organism evidence="3 4">
    <name type="scientific">Symbiodinium microadriaticum</name>
    <name type="common">Dinoflagellate</name>
    <name type="synonym">Zooxanthella microadriatica</name>
    <dbReference type="NCBI Taxonomy" id="2951"/>
    <lineage>
        <taxon>Eukaryota</taxon>
        <taxon>Sar</taxon>
        <taxon>Alveolata</taxon>
        <taxon>Dinophyceae</taxon>
        <taxon>Suessiales</taxon>
        <taxon>Symbiodiniaceae</taxon>
        <taxon>Symbiodinium</taxon>
    </lineage>
</organism>
<comment type="caution">
    <text evidence="3">The sequence shown here is derived from an EMBL/GenBank/DDBJ whole genome shotgun (WGS) entry which is preliminary data.</text>
</comment>
<name>A0A1Q9DC68_SYMMI</name>
<evidence type="ECO:0000313" key="4">
    <source>
        <dbReference type="Proteomes" id="UP000186817"/>
    </source>
</evidence>
<evidence type="ECO:0000313" key="3">
    <source>
        <dbReference type="EMBL" id="OLP92705.1"/>
    </source>
</evidence>
<reference evidence="3 4" key="1">
    <citation type="submission" date="2016-02" db="EMBL/GenBank/DDBJ databases">
        <title>Genome analysis of coral dinoflagellate symbionts highlights evolutionary adaptations to a symbiotic lifestyle.</title>
        <authorList>
            <person name="Aranda M."/>
            <person name="Li Y."/>
            <person name="Liew Y.J."/>
            <person name="Baumgarten S."/>
            <person name="Simakov O."/>
            <person name="Wilson M."/>
            <person name="Piel J."/>
            <person name="Ashoor H."/>
            <person name="Bougouffa S."/>
            <person name="Bajic V.B."/>
            <person name="Ryu T."/>
            <person name="Ravasi T."/>
            <person name="Bayer T."/>
            <person name="Micklem G."/>
            <person name="Kim H."/>
            <person name="Bhak J."/>
            <person name="Lajeunesse T.C."/>
            <person name="Voolstra C.R."/>
        </authorList>
    </citation>
    <scope>NUCLEOTIDE SEQUENCE [LARGE SCALE GENOMIC DNA]</scope>
    <source>
        <strain evidence="3 4">CCMP2467</strain>
    </source>
</reference>
<feature type="compositionally biased region" description="Basic and acidic residues" evidence="2">
    <location>
        <begin position="35"/>
        <end position="44"/>
    </location>
</feature>
<protein>
    <submittedName>
        <fullName evidence="3">Uncharacterized protein</fullName>
    </submittedName>
</protein>
<dbReference type="OMA" id="EDICHRA"/>
<proteinExistence type="predicted"/>
<feature type="region of interest" description="Disordered" evidence="2">
    <location>
        <begin position="18"/>
        <end position="78"/>
    </location>
</feature>
<evidence type="ECO:0000256" key="1">
    <source>
        <dbReference type="SAM" id="Coils"/>
    </source>
</evidence>
<accession>A0A1Q9DC68</accession>
<feature type="compositionally biased region" description="Polar residues" evidence="2">
    <location>
        <begin position="18"/>
        <end position="27"/>
    </location>
</feature>
<gene>
    <name evidence="3" type="ORF">AK812_SmicGene25454</name>
</gene>
<dbReference type="OrthoDB" id="441221at2759"/>
<feature type="region of interest" description="Disordered" evidence="2">
    <location>
        <begin position="1298"/>
        <end position="1333"/>
    </location>
</feature>
<keyword evidence="1" id="KW-0175">Coiled coil</keyword>
<dbReference type="Proteomes" id="UP000186817">
    <property type="component" value="Unassembled WGS sequence"/>
</dbReference>
<dbReference type="EMBL" id="LSRX01000610">
    <property type="protein sequence ID" value="OLP92705.1"/>
    <property type="molecule type" value="Genomic_DNA"/>
</dbReference>